<dbReference type="EMBL" id="BMHK01000001">
    <property type="protein sequence ID" value="GGB87874.1"/>
    <property type="molecule type" value="Genomic_DNA"/>
</dbReference>
<protein>
    <submittedName>
        <fullName evidence="2">Uncharacterized protein</fullName>
    </submittedName>
</protein>
<dbReference type="AlphaFoldDB" id="A0A916TP59"/>
<comment type="caution">
    <text evidence="2">The sequence shown here is derived from an EMBL/GenBank/DDBJ whole genome shotgun (WGS) entry which is preliminary data.</text>
</comment>
<evidence type="ECO:0000256" key="1">
    <source>
        <dbReference type="SAM" id="MobiDB-lite"/>
    </source>
</evidence>
<evidence type="ECO:0000313" key="2">
    <source>
        <dbReference type="EMBL" id="GGB87874.1"/>
    </source>
</evidence>
<feature type="compositionally biased region" description="Polar residues" evidence="1">
    <location>
        <begin position="16"/>
        <end position="35"/>
    </location>
</feature>
<reference evidence="2" key="2">
    <citation type="submission" date="2020-09" db="EMBL/GenBank/DDBJ databases">
        <authorList>
            <person name="Sun Q."/>
            <person name="Zhou Y."/>
        </authorList>
    </citation>
    <scope>NUCLEOTIDE SEQUENCE</scope>
    <source>
        <strain evidence="2">CGMCC 1.15095</strain>
    </source>
</reference>
<evidence type="ECO:0000313" key="3">
    <source>
        <dbReference type="Proteomes" id="UP000608154"/>
    </source>
</evidence>
<sequence>MSWLSDIMHRRRRQQADPSSESQSVAPAKTSTNGGPSRWARMIARSEIVRESYSRDTMKDDI</sequence>
<dbReference type="Proteomes" id="UP000608154">
    <property type="component" value="Unassembled WGS sequence"/>
</dbReference>
<dbReference type="RefSeq" id="WP_188767469.1">
    <property type="nucleotide sequence ID" value="NZ_BMHK01000001.1"/>
</dbReference>
<accession>A0A916TP59</accession>
<feature type="region of interest" description="Disordered" evidence="1">
    <location>
        <begin position="1"/>
        <end position="41"/>
    </location>
</feature>
<keyword evidence="3" id="KW-1185">Reference proteome</keyword>
<proteinExistence type="predicted"/>
<organism evidence="2 3">
    <name type="scientific">Novosphingobium endophyticum</name>
    <dbReference type="NCBI Taxonomy" id="1955250"/>
    <lineage>
        <taxon>Bacteria</taxon>
        <taxon>Pseudomonadati</taxon>
        <taxon>Pseudomonadota</taxon>
        <taxon>Alphaproteobacteria</taxon>
        <taxon>Sphingomonadales</taxon>
        <taxon>Sphingomonadaceae</taxon>
        <taxon>Novosphingobium</taxon>
    </lineage>
</organism>
<reference evidence="2" key="1">
    <citation type="journal article" date="2014" name="Int. J. Syst. Evol. Microbiol.">
        <title>Complete genome sequence of Corynebacterium casei LMG S-19264T (=DSM 44701T), isolated from a smear-ripened cheese.</title>
        <authorList>
            <consortium name="US DOE Joint Genome Institute (JGI-PGF)"/>
            <person name="Walter F."/>
            <person name="Albersmeier A."/>
            <person name="Kalinowski J."/>
            <person name="Ruckert C."/>
        </authorList>
    </citation>
    <scope>NUCLEOTIDE SEQUENCE</scope>
    <source>
        <strain evidence="2">CGMCC 1.15095</strain>
    </source>
</reference>
<gene>
    <name evidence="2" type="ORF">GCM10011494_02770</name>
</gene>
<name>A0A916TP59_9SPHN</name>